<organism evidence="3 4">
    <name type="scientific">Nitrosopumilus ureiphilus</name>
    <dbReference type="NCBI Taxonomy" id="1470067"/>
    <lineage>
        <taxon>Archaea</taxon>
        <taxon>Nitrososphaerota</taxon>
        <taxon>Nitrososphaeria</taxon>
        <taxon>Nitrosopumilales</taxon>
        <taxon>Nitrosopumilaceae</taxon>
        <taxon>Nitrosopumilus</taxon>
    </lineage>
</organism>
<reference evidence="3 4" key="1">
    <citation type="submission" date="2018-02" db="EMBL/GenBank/DDBJ databases">
        <title>Complete genome of Nitrosopumilus ureaphilus PS0.</title>
        <authorList>
            <person name="Qin W."/>
            <person name="Zheng Y."/>
            <person name="Stahl D.A."/>
        </authorList>
    </citation>
    <scope>NUCLEOTIDE SEQUENCE [LARGE SCALE GENOMIC DNA]</scope>
    <source>
        <strain evidence="3 4">PS0</strain>
    </source>
</reference>
<evidence type="ECO:0000256" key="1">
    <source>
        <dbReference type="PROSITE-ProRule" id="PRU00325"/>
    </source>
</evidence>
<dbReference type="PROSITE" id="PS50966">
    <property type="entry name" value="ZF_SWIM"/>
    <property type="match status" value="1"/>
</dbReference>
<feature type="domain" description="SWIM-type" evidence="2">
    <location>
        <begin position="30"/>
        <end position="75"/>
    </location>
</feature>
<dbReference type="AlphaFoldDB" id="A0A7D5RB60"/>
<accession>A0A7D5RB60</accession>
<dbReference type="PANTHER" id="PTHR28498:SF1">
    <property type="entry name" value="ZINC FINGER SWIM DOMAIN-CONTAINING PROTEIN 7"/>
    <property type="match status" value="1"/>
</dbReference>
<keyword evidence="1" id="KW-0479">Metal-binding</keyword>
<sequence length="100" mass="11456">MSKDVDRVEVLVSEKRVKLHVFEPSQRKIWTVVGKGEEHWIDPDGSYCSCPGFYFGQLNGKLSCYHLDSARLALKENKIEKIIFSDDEFTDFLSGLISDL</sequence>
<evidence type="ECO:0000313" key="4">
    <source>
        <dbReference type="Proteomes" id="UP000509478"/>
    </source>
</evidence>
<dbReference type="PANTHER" id="PTHR28498">
    <property type="entry name" value="ZINC FINGER SWIM DOMAIN-CONTAINING PROTEIN 7"/>
    <property type="match status" value="1"/>
</dbReference>
<dbReference type="InterPro" id="IPR007527">
    <property type="entry name" value="Znf_SWIM"/>
</dbReference>
<keyword evidence="1" id="KW-0862">Zinc</keyword>
<dbReference type="GeneID" id="56068065"/>
<dbReference type="GO" id="GO:0000724">
    <property type="term" value="P:double-strand break repair via homologous recombination"/>
    <property type="evidence" value="ECO:0007669"/>
    <property type="project" value="TreeGrafter"/>
</dbReference>
<gene>
    <name evidence="3" type="ORF">C5F50_08170</name>
</gene>
<dbReference type="KEGG" id="nue:C5F50_08170"/>
<dbReference type="EMBL" id="CP026995">
    <property type="protein sequence ID" value="QLH07044.1"/>
    <property type="molecule type" value="Genomic_DNA"/>
</dbReference>
<proteinExistence type="predicted"/>
<protein>
    <recommendedName>
        <fullName evidence="2">SWIM-type domain-containing protein</fullName>
    </recommendedName>
</protein>
<name>A0A7D5RB60_9ARCH</name>
<dbReference type="RefSeq" id="WP_179370908.1">
    <property type="nucleotide sequence ID" value="NZ_CP026995.1"/>
</dbReference>
<keyword evidence="1" id="KW-0863">Zinc-finger</keyword>
<keyword evidence="4" id="KW-1185">Reference proteome</keyword>
<evidence type="ECO:0000313" key="3">
    <source>
        <dbReference type="EMBL" id="QLH07044.1"/>
    </source>
</evidence>
<dbReference type="GO" id="GO:0008270">
    <property type="term" value="F:zinc ion binding"/>
    <property type="evidence" value="ECO:0007669"/>
    <property type="project" value="UniProtKB-KW"/>
</dbReference>
<dbReference type="OrthoDB" id="12242at2157"/>
<dbReference type="Proteomes" id="UP000509478">
    <property type="component" value="Chromosome"/>
</dbReference>
<evidence type="ECO:0000259" key="2">
    <source>
        <dbReference type="PROSITE" id="PS50966"/>
    </source>
</evidence>